<sequence length="279" mass="30718">MSAAAARRPTVPLLRRQACARRPWRGHRRRRRGTWVVLRSANAAGGGRWRENVHLWRALRLSDGPTPEDMQGRQTGSSARGATGASDAWVKLLSAPRVRSAQIVRLYGVYVLCQGERRHISACIQMRREAADVLIENDAERTRAAAMQPRLGYVERLTSSSAQNIPPRSFGAAEQLVERGRAVRATAHVTRAMTLLAFSPNLQLSRKPSRSRVARAHNTMEPPEEGFRRRPTGASPSSALLRPVSPRHAGPTLAAPGNAEAIMITTDVRGHTTASNTRR</sequence>
<organism evidence="2 3">
    <name type="scientific">Phanerochaete sordida</name>
    <dbReference type="NCBI Taxonomy" id="48140"/>
    <lineage>
        <taxon>Eukaryota</taxon>
        <taxon>Fungi</taxon>
        <taxon>Dikarya</taxon>
        <taxon>Basidiomycota</taxon>
        <taxon>Agaricomycotina</taxon>
        <taxon>Agaricomycetes</taxon>
        <taxon>Polyporales</taxon>
        <taxon>Phanerochaetaceae</taxon>
        <taxon>Phanerochaete</taxon>
    </lineage>
</organism>
<gene>
    <name evidence="2" type="ORF">PsYK624_068640</name>
</gene>
<evidence type="ECO:0000313" key="2">
    <source>
        <dbReference type="EMBL" id="GJE90720.1"/>
    </source>
</evidence>
<dbReference type="Proteomes" id="UP000703269">
    <property type="component" value="Unassembled WGS sequence"/>
</dbReference>
<evidence type="ECO:0000313" key="3">
    <source>
        <dbReference type="Proteomes" id="UP000703269"/>
    </source>
</evidence>
<accession>A0A9P3GB92</accession>
<proteinExistence type="predicted"/>
<feature type="region of interest" description="Disordered" evidence="1">
    <location>
        <begin position="206"/>
        <end position="279"/>
    </location>
</feature>
<dbReference type="EMBL" id="BPQB01000018">
    <property type="protein sequence ID" value="GJE90720.1"/>
    <property type="molecule type" value="Genomic_DNA"/>
</dbReference>
<comment type="caution">
    <text evidence="2">The sequence shown here is derived from an EMBL/GenBank/DDBJ whole genome shotgun (WGS) entry which is preliminary data.</text>
</comment>
<keyword evidence="3" id="KW-1185">Reference proteome</keyword>
<evidence type="ECO:0000256" key="1">
    <source>
        <dbReference type="SAM" id="MobiDB-lite"/>
    </source>
</evidence>
<dbReference type="AlphaFoldDB" id="A0A9P3GB92"/>
<name>A0A9P3GB92_9APHY</name>
<reference evidence="2 3" key="1">
    <citation type="submission" date="2021-08" db="EMBL/GenBank/DDBJ databases">
        <title>Draft Genome Sequence of Phanerochaete sordida strain YK-624.</title>
        <authorList>
            <person name="Mori T."/>
            <person name="Dohra H."/>
            <person name="Suzuki T."/>
            <person name="Kawagishi H."/>
            <person name="Hirai H."/>
        </authorList>
    </citation>
    <scope>NUCLEOTIDE SEQUENCE [LARGE SCALE GENOMIC DNA]</scope>
    <source>
        <strain evidence="2 3">YK-624</strain>
    </source>
</reference>
<protein>
    <submittedName>
        <fullName evidence="2">Uncharacterized protein</fullName>
    </submittedName>
</protein>